<keyword evidence="6" id="KW-0256">Endoplasmic reticulum</keyword>
<evidence type="ECO:0000256" key="10">
    <source>
        <dbReference type="ARBA" id="ARBA00023315"/>
    </source>
</evidence>
<dbReference type="PANTHER" id="PTHR12317">
    <property type="entry name" value="DIACYLGLYCEROL O-ACYLTRANSFERASE"/>
    <property type="match status" value="1"/>
</dbReference>
<evidence type="ECO:0000256" key="8">
    <source>
        <dbReference type="ARBA" id="ARBA00023098"/>
    </source>
</evidence>
<evidence type="ECO:0000256" key="3">
    <source>
        <dbReference type="ARBA" id="ARBA00022516"/>
    </source>
</evidence>
<keyword evidence="3" id="KW-0444">Lipid biosynthesis</keyword>
<keyword evidence="9" id="KW-0472">Membrane</keyword>
<keyword evidence="4" id="KW-0808">Transferase</keyword>
<dbReference type="PANTHER" id="PTHR12317:SF63">
    <property type="entry name" value="DIACYLGLYCEROL O-ACYLTRANSFERASE 2"/>
    <property type="match status" value="1"/>
</dbReference>
<evidence type="ECO:0000256" key="5">
    <source>
        <dbReference type="ARBA" id="ARBA00022692"/>
    </source>
</evidence>
<reference evidence="11" key="1">
    <citation type="submission" date="2017-08" db="EMBL/GenBank/DDBJ databases">
        <authorList>
            <person name="Polle J.E."/>
            <person name="Barry K."/>
            <person name="Cushman J."/>
            <person name="Schmutz J."/>
            <person name="Tran D."/>
            <person name="Hathwaick L.T."/>
            <person name="Yim W.C."/>
            <person name="Jenkins J."/>
            <person name="Mckie-Krisberg Z.M."/>
            <person name="Prochnik S."/>
            <person name="Lindquist E."/>
            <person name="Dockter R.B."/>
            <person name="Adam C."/>
            <person name="Molina H."/>
            <person name="Bunkerborg J."/>
            <person name="Jin E."/>
            <person name="Buchheim M."/>
            <person name="Magnuson J."/>
        </authorList>
    </citation>
    <scope>NUCLEOTIDE SEQUENCE</scope>
    <source>
        <strain evidence="11">CCAP 19/18</strain>
    </source>
</reference>
<keyword evidence="7" id="KW-1133">Transmembrane helix</keyword>
<evidence type="ECO:0000313" key="11">
    <source>
        <dbReference type="EMBL" id="KAF5839777.1"/>
    </source>
</evidence>
<evidence type="ECO:0000256" key="7">
    <source>
        <dbReference type="ARBA" id="ARBA00022989"/>
    </source>
</evidence>
<evidence type="ECO:0000256" key="9">
    <source>
        <dbReference type="ARBA" id="ARBA00023136"/>
    </source>
</evidence>
<keyword evidence="8" id="KW-0443">Lipid metabolism</keyword>
<dbReference type="Pfam" id="PF03982">
    <property type="entry name" value="DAGAT"/>
    <property type="match status" value="1"/>
</dbReference>
<comment type="caution">
    <text evidence="11">The sequence shown here is derived from an EMBL/GenBank/DDBJ whole genome shotgun (WGS) entry which is preliminary data.</text>
</comment>
<dbReference type="InterPro" id="IPR007130">
    <property type="entry name" value="DAGAT"/>
</dbReference>
<comment type="similarity">
    <text evidence="2">Belongs to the diacylglycerol acyltransferase family.</text>
</comment>
<evidence type="ECO:0000313" key="12">
    <source>
        <dbReference type="Proteomes" id="UP000815325"/>
    </source>
</evidence>
<dbReference type="GO" id="GO:0016746">
    <property type="term" value="F:acyltransferase activity"/>
    <property type="evidence" value="ECO:0007669"/>
    <property type="project" value="UniProtKB-KW"/>
</dbReference>
<sequence>MAWIGCLPASRSNFLHLIKRGTVGVIVGGIAEMFMVDSKRERVKLVGRKGFVRVALEAGVDLVPVYYFGQSQVFCNYGPPFLARLSRKWRVAMGVLVGRFFLPMPRPIPIYLVHGKPIPVTQISPSDPGFEKAVDELHVKAVEAIKDLYMRHREEYGWPNRPLSIE</sequence>
<dbReference type="EMBL" id="MU069533">
    <property type="protein sequence ID" value="KAF5839777.1"/>
    <property type="molecule type" value="Genomic_DNA"/>
</dbReference>
<organism evidence="11 12">
    <name type="scientific">Dunaliella salina</name>
    <name type="common">Green alga</name>
    <name type="synonym">Protococcus salinus</name>
    <dbReference type="NCBI Taxonomy" id="3046"/>
    <lineage>
        <taxon>Eukaryota</taxon>
        <taxon>Viridiplantae</taxon>
        <taxon>Chlorophyta</taxon>
        <taxon>core chlorophytes</taxon>
        <taxon>Chlorophyceae</taxon>
        <taxon>CS clade</taxon>
        <taxon>Chlamydomonadales</taxon>
        <taxon>Dunaliellaceae</taxon>
        <taxon>Dunaliella</taxon>
    </lineage>
</organism>
<protein>
    <submittedName>
        <fullName evidence="11">Diacylglycerol acyltransferase</fullName>
    </submittedName>
</protein>
<name>A0ABQ7GYW9_DUNSA</name>
<evidence type="ECO:0000256" key="1">
    <source>
        <dbReference type="ARBA" id="ARBA00004477"/>
    </source>
</evidence>
<keyword evidence="12" id="KW-1185">Reference proteome</keyword>
<evidence type="ECO:0000256" key="6">
    <source>
        <dbReference type="ARBA" id="ARBA00022824"/>
    </source>
</evidence>
<gene>
    <name evidence="11" type="ORF">DUNSADRAFT_18655</name>
</gene>
<evidence type="ECO:0000256" key="4">
    <source>
        <dbReference type="ARBA" id="ARBA00022679"/>
    </source>
</evidence>
<comment type="subcellular location">
    <subcellularLocation>
        <location evidence="1">Endoplasmic reticulum membrane</location>
        <topology evidence="1">Multi-pass membrane protein</topology>
    </subcellularLocation>
</comment>
<keyword evidence="5" id="KW-0812">Transmembrane</keyword>
<keyword evidence="10 11" id="KW-0012">Acyltransferase</keyword>
<proteinExistence type="inferred from homology"/>
<dbReference type="Proteomes" id="UP000815325">
    <property type="component" value="Unassembled WGS sequence"/>
</dbReference>
<accession>A0ABQ7GYW9</accession>
<evidence type="ECO:0000256" key="2">
    <source>
        <dbReference type="ARBA" id="ARBA00005420"/>
    </source>
</evidence>